<feature type="transmembrane region" description="Helical" evidence="1">
    <location>
        <begin position="45"/>
        <end position="66"/>
    </location>
</feature>
<dbReference type="Proteomes" id="UP000281431">
    <property type="component" value="Unassembled WGS sequence"/>
</dbReference>
<keyword evidence="1" id="KW-1133">Transmembrane helix</keyword>
<keyword evidence="4" id="KW-1185">Reference proteome</keyword>
<dbReference type="Pfam" id="PF01970">
    <property type="entry name" value="TctA"/>
    <property type="match status" value="1"/>
</dbReference>
<comment type="caution">
    <text evidence="3">The sequence shown here is derived from an EMBL/GenBank/DDBJ whole genome shotgun (WGS) entry which is preliminary data.</text>
</comment>
<gene>
    <name evidence="3" type="ORF">EA472_09075</name>
</gene>
<feature type="transmembrane region" description="Helical" evidence="1">
    <location>
        <begin position="106"/>
        <end position="130"/>
    </location>
</feature>
<evidence type="ECO:0000259" key="2">
    <source>
        <dbReference type="Pfam" id="PF01970"/>
    </source>
</evidence>
<feature type="transmembrane region" description="Helical" evidence="1">
    <location>
        <begin position="390"/>
        <end position="406"/>
    </location>
</feature>
<feature type="transmembrane region" description="Helical" evidence="1">
    <location>
        <begin position="192"/>
        <end position="215"/>
    </location>
</feature>
<feature type="transmembrane region" description="Helical" evidence="1">
    <location>
        <begin position="418"/>
        <end position="443"/>
    </location>
</feature>
<dbReference type="PANTHER" id="PTHR35342">
    <property type="entry name" value="TRICARBOXYLIC TRANSPORT PROTEIN"/>
    <property type="match status" value="1"/>
</dbReference>
<dbReference type="AlphaFoldDB" id="A0A3N6MSI2"/>
<name>A0A3N6MSI2_NATCH</name>
<feature type="domain" description="DUF112" evidence="2">
    <location>
        <begin position="19"/>
        <end position="438"/>
    </location>
</feature>
<dbReference type="PANTHER" id="PTHR35342:SF5">
    <property type="entry name" value="TRICARBOXYLIC TRANSPORT PROTEIN"/>
    <property type="match status" value="1"/>
</dbReference>
<keyword evidence="1" id="KW-0472">Membrane</keyword>
<organism evidence="3 4">
    <name type="scientific">Natrarchaeobius chitinivorans</name>
    <dbReference type="NCBI Taxonomy" id="1679083"/>
    <lineage>
        <taxon>Archaea</taxon>
        <taxon>Methanobacteriati</taxon>
        <taxon>Methanobacteriota</taxon>
        <taxon>Stenosarchaea group</taxon>
        <taxon>Halobacteria</taxon>
        <taxon>Halobacteriales</taxon>
        <taxon>Natrialbaceae</taxon>
        <taxon>Natrarchaeobius</taxon>
    </lineage>
</organism>
<feature type="transmembrane region" description="Helical" evidence="1">
    <location>
        <begin position="321"/>
        <end position="341"/>
    </location>
</feature>
<dbReference type="EMBL" id="REFZ01000005">
    <property type="protein sequence ID" value="RQH00781.1"/>
    <property type="molecule type" value="Genomic_DNA"/>
</dbReference>
<proteinExistence type="predicted"/>
<evidence type="ECO:0000256" key="1">
    <source>
        <dbReference type="SAM" id="Phobius"/>
    </source>
</evidence>
<protein>
    <recommendedName>
        <fullName evidence="2">DUF112 domain-containing protein</fullName>
    </recommendedName>
</protein>
<feature type="transmembrane region" description="Helical" evidence="1">
    <location>
        <begin position="353"/>
        <end position="378"/>
    </location>
</feature>
<sequence>MSMAAFSEAVGILLSAEALLLVALGILIGIVIGSLPGIGPALGMALLLPLTLFLDGISALVFLVSVYSGGVYGGSISAILFNVPGTAASAATTFDGYPMTRQGKAFTALSISAISSSLSGALIAITLILISPFIVSFVLLFGSPEYFLITILGISMITIVSRGSMVKGVTAGVFGLALTTIGTSTISPVQRYTFGTLLLYDGLEFIAIIIGVFAISEMIKLSSEEGGIAKKEVELSGERLSGFKTVGGNITTFLKSSYIGMMIGSIPGAGAAISNFVAYSEAVRSSNDPDSFGSGNVIGVLSSESSNNATVGGSLIPTLSFGVPGSAATAVLLGGLIMHGVRPGPSLFTTDIHVVYSVFLAVLIGNVVILIVGILLITRMNVITRVDTDYIITIIIILSVLGGYTLRNNWIDVFTILIFGYLGYYMVKYNYSIVAFILGAILGGIAEENLDRSLRLSDGSVEIFFTSPLSIVLILAIVLILLEPVIRHYR</sequence>
<dbReference type="InterPro" id="IPR002823">
    <property type="entry name" value="DUF112_TM"/>
</dbReference>
<feature type="transmembrane region" description="Helical" evidence="1">
    <location>
        <begin position="12"/>
        <end position="33"/>
    </location>
</feature>
<feature type="transmembrane region" description="Helical" evidence="1">
    <location>
        <begin position="463"/>
        <end position="482"/>
    </location>
</feature>
<reference evidence="3 4" key="1">
    <citation type="submission" date="2018-10" db="EMBL/GenBank/DDBJ databases">
        <title>Natrarchaeobius chitinivorans gen. nov., sp. nov., and Natrarchaeobius haloalkaliphilus sp. nov., alkaliphilic, chitin-utilizing haloarchaea from hypersaline alkaline lakes.</title>
        <authorList>
            <person name="Sorokin D.Y."/>
            <person name="Elcheninov A.G."/>
            <person name="Kostrikina N.A."/>
            <person name="Bale N.J."/>
            <person name="Sinninghe Damste J.S."/>
            <person name="Khijniak T.V."/>
            <person name="Kublanov I.V."/>
            <person name="Toshchakov S.V."/>
        </authorList>
    </citation>
    <scope>NUCLEOTIDE SEQUENCE [LARGE SCALE GENOMIC DNA]</scope>
    <source>
        <strain evidence="3 4">AArcht7</strain>
    </source>
</reference>
<evidence type="ECO:0000313" key="4">
    <source>
        <dbReference type="Proteomes" id="UP000281431"/>
    </source>
</evidence>
<keyword evidence="1" id="KW-0812">Transmembrane</keyword>
<accession>A0A3N6MSI2</accession>
<evidence type="ECO:0000313" key="3">
    <source>
        <dbReference type="EMBL" id="RQH00781.1"/>
    </source>
</evidence>
<feature type="transmembrane region" description="Helical" evidence="1">
    <location>
        <begin position="258"/>
        <end position="279"/>
    </location>
</feature>
<feature type="transmembrane region" description="Helical" evidence="1">
    <location>
        <begin position="169"/>
        <end position="186"/>
    </location>
</feature>
<feature type="transmembrane region" description="Helical" evidence="1">
    <location>
        <begin position="136"/>
        <end position="157"/>
    </location>
</feature>
<dbReference type="OrthoDB" id="199846at2157"/>
<feature type="transmembrane region" description="Helical" evidence="1">
    <location>
        <begin position="72"/>
        <end position="94"/>
    </location>
</feature>